<gene>
    <name evidence="2" type="ORF">F4559_004660</name>
</gene>
<dbReference type="EMBL" id="JACHJS010000001">
    <property type="protein sequence ID" value="MBB4967301.1"/>
    <property type="molecule type" value="Genomic_DNA"/>
</dbReference>
<accession>A0A7W7T6L6</accession>
<feature type="domain" description="LUD" evidence="1">
    <location>
        <begin position="16"/>
        <end position="199"/>
    </location>
</feature>
<dbReference type="PANTHER" id="PTHR36179:SF2">
    <property type="entry name" value="LUD DOMAIN-CONTAINING PROTEIN"/>
    <property type="match status" value="1"/>
</dbReference>
<protein>
    <submittedName>
        <fullName evidence="2">Acyl-CoA hydrolase</fullName>
    </submittedName>
</protein>
<name>A0A7W7T6L6_9PSEU</name>
<dbReference type="GO" id="GO:0016787">
    <property type="term" value="F:hydrolase activity"/>
    <property type="evidence" value="ECO:0007669"/>
    <property type="project" value="UniProtKB-KW"/>
</dbReference>
<dbReference type="InterPro" id="IPR037171">
    <property type="entry name" value="NagB/RpiA_transferase-like"/>
</dbReference>
<dbReference type="Proteomes" id="UP000542674">
    <property type="component" value="Unassembled WGS sequence"/>
</dbReference>
<dbReference type="InterPro" id="IPR024185">
    <property type="entry name" value="FTHF_cligase-like_sf"/>
</dbReference>
<evidence type="ECO:0000313" key="3">
    <source>
        <dbReference type="Proteomes" id="UP000542674"/>
    </source>
</evidence>
<keyword evidence="3" id="KW-1185">Reference proteome</keyword>
<comment type="caution">
    <text evidence="2">The sequence shown here is derived from an EMBL/GenBank/DDBJ whole genome shotgun (WGS) entry which is preliminary data.</text>
</comment>
<proteinExistence type="predicted"/>
<sequence length="205" mass="22071">MSTPDFAAPASADRVDHVAEAARGNGLTVDVVDTVADARRLLNDTLPTDKTIFTAASETLRLSGIAEDVDESGRFRSVRAALRERNADRDPEQVRLEAVTPDVVLGSVHAVTEQGHLVIASATGSQLAPYAYGAASVVWVVGAQKVVPDLETALHRVRTYTLAKENERCLAVYGQPSVLSKILIVERELFPGRARLVLVREAIGF</sequence>
<organism evidence="2 3">
    <name type="scientific">Saccharothrix violaceirubra</name>
    <dbReference type="NCBI Taxonomy" id="413306"/>
    <lineage>
        <taxon>Bacteria</taxon>
        <taxon>Bacillati</taxon>
        <taxon>Actinomycetota</taxon>
        <taxon>Actinomycetes</taxon>
        <taxon>Pseudonocardiales</taxon>
        <taxon>Pseudonocardiaceae</taxon>
        <taxon>Saccharothrix</taxon>
    </lineage>
</organism>
<evidence type="ECO:0000259" key="1">
    <source>
        <dbReference type="Pfam" id="PF02589"/>
    </source>
</evidence>
<dbReference type="Gene3D" id="3.40.50.10420">
    <property type="entry name" value="NagB/RpiA/CoA transferase-like"/>
    <property type="match status" value="1"/>
</dbReference>
<dbReference type="RefSeq" id="WP_184671902.1">
    <property type="nucleotide sequence ID" value="NZ_BAABAI010000009.1"/>
</dbReference>
<dbReference type="InterPro" id="IPR003741">
    <property type="entry name" value="LUD_dom"/>
</dbReference>
<dbReference type="Pfam" id="PF02589">
    <property type="entry name" value="LUD_dom"/>
    <property type="match status" value="1"/>
</dbReference>
<dbReference type="SUPFAM" id="SSF100950">
    <property type="entry name" value="NagB/RpiA/CoA transferase-like"/>
    <property type="match status" value="1"/>
</dbReference>
<dbReference type="PANTHER" id="PTHR36179">
    <property type="entry name" value="LUD_DOM DOMAIN-CONTAINING PROTEIN"/>
    <property type="match status" value="1"/>
</dbReference>
<dbReference type="AlphaFoldDB" id="A0A7W7T6L6"/>
<evidence type="ECO:0000313" key="2">
    <source>
        <dbReference type="EMBL" id="MBB4967301.1"/>
    </source>
</evidence>
<reference evidence="2 3" key="1">
    <citation type="submission" date="2020-08" db="EMBL/GenBank/DDBJ databases">
        <title>Sequencing the genomes of 1000 actinobacteria strains.</title>
        <authorList>
            <person name="Klenk H.-P."/>
        </authorList>
    </citation>
    <scope>NUCLEOTIDE SEQUENCE [LARGE SCALE GENOMIC DNA]</scope>
    <source>
        <strain evidence="2 3">DSM 45084</strain>
    </source>
</reference>
<keyword evidence="2" id="KW-0378">Hydrolase</keyword>